<evidence type="ECO:0000313" key="6">
    <source>
        <dbReference type="EMBL" id="CAA9469112.1"/>
    </source>
</evidence>
<dbReference type="InterPro" id="IPR032808">
    <property type="entry name" value="DoxX"/>
</dbReference>
<dbReference type="EMBL" id="CADCVJ010000073">
    <property type="protein sequence ID" value="CAA9469112.1"/>
    <property type="molecule type" value="Genomic_DNA"/>
</dbReference>
<dbReference type="AlphaFoldDB" id="A0A6J4RHM9"/>
<evidence type="ECO:0000256" key="2">
    <source>
        <dbReference type="ARBA" id="ARBA00022692"/>
    </source>
</evidence>
<feature type="transmembrane region" description="Helical" evidence="5">
    <location>
        <begin position="94"/>
        <end position="114"/>
    </location>
</feature>
<keyword evidence="3 5" id="KW-1133">Transmembrane helix</keyword>
<reference evidence="6" key="1">
    <citation type="submission" date="2020-02" db="EMBL/GenBank/DDBJ databases">
        <authorList>
            <person name="Meier V. D."/>
        </authorList>
    </citation>
    <scope>NUCLEOTIDE SEQUENCE</scope>
    <source>
        <strain evidence="6">AVDCRST_MAG38</strain>
    </source>
</reference>
<keyword evidence="4 5" id="KW-0472">Membrane</keyword>
<dbReference type="Pfam" id="PF07681">
    <property type="entry name" value="DoxX"/>
    <property type="match status" value="1"/>
</dbReference>
<protein>
    <recommendedName>
        <fullName evidence="7">TQO small subunit DoxD domain-containing protein</fullName>
    </recommendedName>
</protein>
<feature type="transmembrane region" description="Helical" evidence="5">
    <location>
        <begin position="20"/>
        <end position="41"/>
    </location>
</feature>
<evidence type="ECO:0000256" key="1">
    <source>
        <dbReference type="ARBA" id="ARBA00004141"/>
    </source>
</evidence>
<name>A0A6J4RHM9_9ACTN</name>
<proteinExistence type="predicted"/>
<evidence type="ECO:0000256" key="5">
    <source>
        <dbReference type="SAM" id="Phobius"/>
    </source>
</evidence>
<evidence type="ECO:0000256" key="4">
    <source>
        <dbReference type="ARBA" id="ARBA00023136"/>
    </source>
</evidence>
<dbReference type="GO" id="GO:0016020">
    <property type="term" value="C:membrane"/>
    <property type="evidence" value="ECO:0007669"/>
    <property type="project" value="UniProtKB-SubCell"/>
</dbReference>
<sequence>MSADTARPHRTSDHLDARGLGRGLAVLRIFVGVIFFANGLAKLFSFRDIEIGPYRSFLINRGETRSILEGEAARNDLGVVQELVNGFLLPNYSWLQWVITFVELGVGALLILGLASRGAALVGLGQQLFLQVLYLSSGRWAFEQPHEWVPLVILLLWPAGRVWGLDARLADGGIRRLGHFPF</sequence>
<evidence type="ECO:0000256" key="3">
    <source>
        <dbReference type="ARBA" id="ARBA00022989"/>
    </source>
</evidence>
<comment type="subcellular location">
    <subcellularLocation>
        <location evidence="1">Membrane</location>
        <topology evidence="1">Multi-pass membrane protein</topology>
    </subcellularLocation>
</comment>
<keyword evidence="2 5" id="KW-0812">Transmembrane</keyword>
<gene>
    <name evidence="6" type="ORF">AVDCRST_MAG38-1128</name>
</gene>
<evidence type="ECO:0008006" key="7">
    <source>
        <dbReference type="Google" id="ProtNLM"/>
    </source>
</evidence>
<accession>A0A6J4RHM9</accession>
<organism evidence="6">
    <name type="scientific">uncultured Solirubrobacteraceae bacterium</name>
    <dbReference type="NCBI Taxonomy" id="1162706"/>
    <lineage>
        <taxon>Bacteria</taxon>
        <taxon>Bacillati</taxon>
        <taxon>Actinomycetota</taxon>
        <taxon>Thermoleophilia</taxon>
        <taxon>Solirubrobacterales</taxon>
        <taxon>Solirubrobacteraceae</taxon>
        <taxon>environmental samples</taxon>
    </lineage>
</organism>